<dbReference type="GO" id="GO:0010181">
    <property type="term" value="F:FMN binding"/>
    <property type="evidence" value="ECO:0007669"/>
    <property type="project" value="UniProtKB-UniRule"/>
</dbReference>
<dbReference type="PROSITE" id="PS50902">
    <property type="entry name" value="FLAVODOXIN_LIKE"/>
    <property type="match status" value="1"/>
</dbReference>
<dbReference type="Pfam" id="PF00258">
    <property type="entry name" value="Flavodoxin_1"/>
    <property type="match status" value="1"/>
</dbReference>
<dbReference type="Gene3D" id="3.40.50.360">
    <property type="match status" value="1"/>
</dbReference>
<dbReference type="EMBL" id="CP071250">
    <property type="protein sequence ID" value="UUF07472.1"/>
    <property type="molecule type" value="Genomic_DNA"/>
</dbReference>
<comment type="cofactor">
    <cofactor evidence="1 7">
        <name>FMN</name>
        <dbReference type="ChEBI" id="CHEBI:58210"/>
    </cofactor>
</comment>
<organism evidence="9 10">
    <name type="scientific">Turicibacter bilis</name>
    <dbReference type="NCBI Taxonomy" id="2735723"/>
    <lineage>
        <taxon>Bacteria</taxon>
        <taxon>Bacillati</taxon>
        <taxon>Bacillota</taxon>
        <taxon>Erysipelotrichia</taxon>
        <taxon>Erysipelotrichales</taxon>
        <taxon>Turicibacteraceae</taxon>
        <taxon>Turicibacter</taxon>
    </lineage>
</organism>
<keyword evidence="5 7" id="KW-0288">FMN</keyword>
<evidence type="ECO:0000256" key="6">
    <source>
        <dbReference type="ARBA" id="ARBA00022982"/>
    </source>
</evidence>
<keyword evidence="3 7" id="KW-0813">Transport</keyword>
<proteinExistence type="inferred from homology"/>
<dbReference type="Proteomes" id="UP001058072">
    <property type="component" value="Chromosome"/>
</dbReference>
<evidence type="ECO:0000256" key="7">
    <source>
        <dbReference type="RuleBase" id="RU367037"/>
    </source>
</evidence>
<dbReference type="InterPro" id="IPR008254">
    <property type="entry name" value="Flavodoxin/NO_synth"/>
</dbReference>
<evidence type="ECO:0000313" key="10">
    <source>
        <dbReference type="Proteomes" id="UP001058072"/>
    </source>
</evidence>
<dbReference type="NCBIfam" id="TIGR01753">
    <property type="entry name" value="flav_short"/>
    <property type="match status" value="1"/>
</dbReference>
<evidence type="ECO:0000256" key="4">
    <source>
        <dbReference type="ARBA" id="ARBA00022630"/>
    </source>
</evidence>
<dbReference type="GO" id="GO:0016651">
    <property type="term" value="F:oxidoreductase activity, acting on NAD(P)H"/>
    <property type="evidence" value="ECO:0007669"/>
    <property type="project" value="UniProtKB-ARBA"/>
</dbReference>
<dbReference type="InterPro" id="IPR010087">
    <property type="entry name" value="Flav_short"/>
</dbReference>
<dbReference type="RefSeq" id="WP_212724265.1">
    <property type="nucleotide sequence ID" value="NZ_CP071250.1"/>
</dbReference>
<dbReference type="GO" id="GO:0009055">
    <property type="term" value="F:electron transfer activity"/>
    <property type="evidence" value="ECO:0007669"/>
    <property type="project" value="UniProtKB-UniRule"/>
</dbReference>
<evidence type="ECO:0000256" key="3">
    <source>
        <dbReference type="ARBA" id="ARBA00022448"/>
    </source>
</evidence>
<dbReference type="AlphaFoldDB" id="A0A9Q9CMS5"/>
<gene>
    <name evidence="9" type="ORF">J0J70_07455</name>
</gene>
<comment type="similarity">
    <text evidence="2 7">Belongs to the flavodoxin family.</text>
</comment>
<protein>
    <recommendedName>
        <fullName evidence="7">Flavodoxin</fullName>
    </recommendedName>
</protein>
<keyword evidence="4 7" id="KW-0285">Flavoprotein</keyword>
<comment type="function">
    <text evidence="7">Low-potential electron donor to a number of redox enzymes.</text>
</comment>
<evidence type="ECO:0000256" key="2">
    <source>
        <dbReference type="ARBA" id="ARBA00005267"/>
    </source>
</evidence>
<evidence type="ECO:0000259" key="8">
    <source>
        <dbReference type="PROSITE" id="PS50902"/>
    </source>
</evidence>
<evidence type="ECO:0000256" key="1">
    <source>
        <dbReference type="ARBA" id="ARBA00001917"/>
    </source>
</evidence>
<evidence type="ECO:0000256" key="5">
    <source>
        <dbReference type="ARBA" id="ARBA00022643"/>
    </source>
</evidence>
<name>A0A9Q9CMS5_9FIRM</name>
<sequence length="141" mass="15372">MSKVAVVFWSGTGNTEAMANQVVEGAKCKGAEVDLFTAAEFEKSLVATYDAIAFGCPSMGVEQLEDSEFEPMFEACLPELAHKNMALFGSYGWGDGQWMEEWESTCSEALANLVCQSVICNDYPDEEALDACYHLGQSLVK</sequence>
<dbReference type="InterPro" id="IPR029039">
    <property type="entry name" value="Flavoprotein-like_sf"/>
</dbReference>
<dbReference type="PROSITE" id="PS00201">
    <property type="entry name" value="FLAVODOXIN"/>
    <property type="match status" value="1"/>
</dbReference>
<dbReference type="SUPFAM" id="SSF52218">
    <property type="entry name" value="Flavoproteins"/>
    <property type="match status" value="1"/>
</dbReference>
<reference evidence="9" key="1">
    <citation type="submission" date="2021-03" db="EMBL/GenBank/DDBJ databases">
        <title>Comparative Genomics and Metabolomics in the genus Turicibacter.</title>
        <authorList>
            <person name="Maki J."/>
            <person name="Looft T."/>
        </authorList>
    </citation>
    <scope>NUCLEOTIDE SEQUENCE</scope>
    <source>
        <strain evidence="9">ISU324</strain>
    </source>
</reference>
<evidence type="ECO:0000313" key="9">
    <source>
        <dbReference type="EMBL" id="UUF07472.1"/>
    </source>
</evidence>
<accession>A0A9Q9CMS5</accession>
<keyword evidence="6 7" id="KW-0249">Electron transport</keyword>
<dbReference type="InterPro" id="IPR001226">
    <property type="entry name" value="Flavodoxin_CS"/>
</dbReference>
<feature type="domain" description="Flavodoxin-like" evidence="8">
    <location>
        <begin position="4"/>
        <end position="141"/>
    </location>
</feature>